<feature type="transmembrane region" description="Helical" evidence="6">
    <location>
        <begin position="80"/>
        <end position="99"/>
    </location>
</feature>
<evidence type="ECO:0000256" key="1">
    <source>
        <dbReference type="ARBA" id="ARBA00004141"/>
    </source>
</evidence>
<dbReference type="GO" id="GO:0015360">
    <property type="term" value="F:acetate:proton symporter activity"/>
    <property type="evidence" value="ECO:0007669"/>
    <property type="project" value="TreeGrafter"/>
</dbReference>
<feature type="transmembrane region" description="Helical" evidence="6">
    <location>
        <begin position="227"/>
        <end position="249"/>
    </location>
</feature>
<keyword evidence="4 6" id="KW-1133">Transmembrane helix</keyword>
<dbReference type="EMBL" id="HACM01011207">
    <property type="protein sequence ID" value="CRZ11649.1"/>
    <property type="molecule type" value="Transcribed_RNA"/>
</dbReference>
<comment type="subcellular location">
    <subcellularLocation>
        <location evidence="1">Membrane</location>
        <topology evidence="1">Multi-pass membrane protein</topology>
    </subcellularLocation>
</comment>
<evidence type="ECO:0000313" key="7">
    <source>
        <dbReference type="EMBL" id="CRZ11649.1"/>
    </source>
</evidence>
<evidence type="ECO:0000256" key="6">
    <source>
        <dbReference type="SAM" id="Phobius"/>
    </source>
</evidence>
<sequence>MTKIEKPEGLMECIPNELRSEIAKLLKTHTGELTSQVLERQAKTEGAVAALEAKLLAIRIDQRQLAGAPVAIVRGDWPPVGLLGLGMTMITIGIVNMMPANSRSLSPAISTLMSIGGFIQIITGLLEAYTSIASQDKTNRTFFFTVFLCFGSVFLGLGTIGAMAHLPLFSTSGSSSIAAIFGIWGVYSAIMFLPCLRISRAHSLMFVLQALSFFLLAWGEFDTAADITAGLACVFAGLLASYIGFSILFSQVWKEGILPLGSYNDHRLPYQY</sequence>
<dbReference type="Pfam" id="PF01184">
    <property type="entry name" value="Gpr1_Fun34_YaaH"/>
    <property type="match status" value="1"/>
</dbReference>
<dbReference type="NCBIfam" id="NF038013">
    <property type="entry name" value="AceTr_1"/>
    <property type="match status" value="1"/>
</dbReference>
<reference evidence="7" key="1">
    <citation type="submission" date="2015-04" db="EMBL/GenBank/DDBJ databases">
        <title>The genome sequence of the plant pathogenic Rhizarian Plasmodiophora brassicae reveals insights in its biotrophic life cycle and the origin of chitin synthesis.</title>
        <authorList>
            <person name="Schwelm A."/>
            <person name="Fogelqvist J."/>
            <person name="Knaust A."/>
            <person name="Julke S."/>
            <person name="Lilja T."/>
            <person name="Dhandapani V."/>
            <person name="Bonilla-Rosso G."/>
            <person name="Karlsson M."/>
            <person name="Shevchenko A."/>
            <person name="Choi S.R."/>
            <person name="Kim H.G."/>
            <person name="Park J.Y."/>
            <person name="Lim Y.P."/>
            <person name="Ludwig-Muller J."/>
            <person name="Dixelius C."/>
        </authorList>
    </citation>
    <scope>NUCLEOTIDE SEQUENCE</scope>
    <source>
        <tissue evidence="7">Potato root galls</tissue>
    </source>
</reference>
<keyword evidence="5 6" id="KW-0472">Membrane</keyword>
<organism evidence="7">
    <name type="scientific">Spongospora subterranea</name>
    <dbReference type="NCBI Taxonomy" id="70186"/>
    <lineage>
        <taxon>Eukaryota</taxon>
        <taxon>Sar</taxon>
        <taxon>Rhizaria</taxon>
        <taxon>Endomyxa</taxon>
        <taxon>Phytomyxea</taxon>
        <taxon>Plasmodiophorida</taxon>
        <taxon>Plasmodiophoridae</taxon>
        <taxon>Spongospora</taxon>
    </lineage>
</organism>
<feature type="transmembrane region" description="Helical" evidence="6">
    <location>
        <begin position="141"/>
        <end position="164"/>
    </location>
</feature>
<dbReference type="GO" id="GO:0071422">
    <property type="term" value="P:succinate transmembrane transport"/>
    <property type="evidence" value="ECO:0007669"/>
    <property type="project" value="TreeGrafter"/>
</dbReference>
<keyword evidence="3 6" id="KW-0812">Transmembrane</keyword>
<comment type="similarity">
    <text evidence="2">Belongs to the acetate uptake transporter (AceTr) (TC 2.A.96) family.</text>
</comment>
<feature type="transmembrane region" description="Helical" evidence="6">
    <location>
        <begin position="105"/>
        <end position="129"/>
    </location>
</feature>
<name>A0A0H5RSD2_9EUKA</name>
<accession>A0A0H5RSD2</accession>
<proteinExistence type="inferred from homology"/>
<evidence type="ECO:0000256" key="3">
    <source>
        <dbReference type="ARBA" id="ARBA00022692"/>
    </source>
</evidence>
<dbReference type="PANTHER" id="PTHR30178">
    <property type="entry name" value="INNER MEMBRANE PROTEIN YAAH"/>
    <property type="match status" value="1"/>
</dbReference>
<dbReference type="PANTHER" id="PTHR30178:SF3">
    <property type="entry name" value="SUCCINATE-ACETATE_PROTON SYMPORTER SATP"/>
    <property type="match status" value="1"/>
</dbReference>
<dbReference type="GO" id="GO:0005886">
    <property type="term" value="C:plasma membrane"/>
    <property type="evidence" value="ECO:0007669"/>
    <property type="project" value="TreeGrafter"/>
</dbReference>
<feature type="transmembrane region" description="Helical" evidence="6">
    <location>
        <begin position="203"/>
        <end position="221"/>
    </location>
</feature>
<dbReference type="InterPro" id="IPR047623">
    <property type="entry name" value="SatP"/>
</dbReference>
<evidence type="ECO:0000256" key="2">
    <source>
        <dbReference type="ARBA" id="ARBA00005587"/>
    </source>
</evidence>
<evidence type="ECO:0000256" key="4">
    <source>
        <dbReference type="ARBA" id="ARBA00022989"/>
    </source>
</evidence>
<evidence type="ECO:0000256" key="5">
    <source>
        <dbReference type="ARBA" id="ARBA00023136"/>
    </source>
</evidence>
<protein>
    <submittedName>
        <fullName evidence="7">Uncharacterized protein</fullName>
    </submittedName>
</protein>
<dbReference type="AlphaFoldDB" id="A0A0H5RSD2"/>
<feature type="transmembrane region" description="Helical" evidence="6">
    <location>
        <begin position="176"/>
        <end position="196"/>
    </location>
</feature>
<dbReference type="InterPro" id="IPR000791">
    <property type="entry name" value="Gpr1/Fun34/SatP-like"/>
</dbReference>